<organism evidence="16 17">
    <name type="scientific">Taeniopygia guttata</name>
    <name type="common">Zebra finch</name>
    <name type="synonym">Poephila guttata</name>
    <dbReference type="NCBI Taxonomy" id="59729"/>
    <lineage>
        <taxon>Eukaryota</taxon>
        <taxon>Metazoa</taxon>
        <taxon>Chordata</taxon>
        <taxon>Craniata</taxon>
        <taxon>Vertebrata</taxon>
        <taxon>Euteleostomi</taxon>
        <taxon>Archelosauria</taxon>
        <taxon>Archosauria</taxon>
        <taxon>Dinosauria</taxon>
        <taxon>Saurischia</taxon>
        <taxon>Theropoda</taxon>
        <taxon>Coelurosauria</taxon>
        <taxon>Aves</taxon>
        <taxon>Neognathae</taxon>
        <taxon>Neoaves</taxon>
        <taxon>Telluraves</taxon>
        <taxon>Australaves</taxon>
        <taxon>Passeriformes</taxon>
        <taxon>Passeroidea</taxon>
        <taxon>Estrildidae</taxon>
        <taxon>Estrildinae</taxon>
        <taxon>Taeniopygia</taxon>
    </lineage>
</organism>
<dbReference type="PRINTS" id="PR01597">
    <property type="entry name" value="ZONOCCLUDNS"/>
</dbReference>
<dbReference type="Proteomes" id="UP000007754">
    <property type="component" value="Chromosome 28"/>
</dbReference>
<comment type="similarity">
    <text evidence="3">Belongs to the MAGUK family.</text>
</comment>
<dbReference type="Gene3D" id="3.40.50.300">
    <property type="entry name" value="P-loop containing nucleotide triphosphate hydrolases"/>
    <property type="match status" value="1"/>
</dbReference>
<dbReference type="GO" id="GO:0005886">
    <property type="term" value="C:plasma membrane"/>
    <property type="evidence" value="ECO:0007669"/>
    <property type="project" value="UniProtKB-SubCell"/>
</dbReference>
<feature type="domain" description="PDZ" evidence="15">
    <location>
        <begin position="195"/>
        <end position="282"/>
    </location>
</feature>
<feature type="domain" description="PDZ" evidence="15">
    <location>
        <begin position="595"/>
        <end position="649"/>
    </location>
</feature>
<dbReference type="CDD" id="cd12028">
    <property type="entry name" value="SH3_ZO-3"/>
    <property type="match status" value="1"/>
</dbReference>
<evidence type="ECO:0000256" key="8">
    <source>
        <dbReference type="ARBA" id="ARBA00022737"/>
    </source>
</evidence>
<name>A0A674GQ58_TAEGU</name>
<dbReference type="InParanoid" id="A0A674GQ58"/>
<feature type="region of interest" description="Disordered" evidence="12">
    <location>
        <begin position="1028"/>
        <end position="1088"/>
    </location>
</feature>
<feature type="compositionally biased region" description="Basic and acidic residues" evidence="12">
    <location>
        <begin position="328"/>
        <end position="339"/>
    </location>
</feature>
<evidence type="ECO:0000256" key="2">
    <source>
        <dbReference type="ARBA" id="ARBA00004435"/>
    </source>
</evidence>
<dbReference type="PANTHER" id="PTHR13865:SF11">
    <property type="entry name" value="TIGHT JUNCTION PROTEIN ZO-3"/>
    <property type="match status" value="1"/>
</dbReference>
<evidence type="ECO:0000259" key="13">
    <source>
        <dbReference type="PROSITE" id="PS50002"/>
    </source>
</evidence>
<feature type="region of interest" description="Disordered" evidence="12">
    <location>
        <begin position="1152"/>
        <end position="1173"/>
    </location>
</feature>
<keyword evidence="5 11" id="KW-0728">SH3 domain</keyword>
<keyword evidence="4" id="KW-0796">Tight junction</keyword>
<evidence type="ECO:0000313" key="17">
    <source>
        <dbReference type="Proteomes" id="UP000007754"/>
    </source>
</evidence>
<dbReference type="SMART" id="SM00072">
    <property type="entry name" value="GuKc"/>
    <property type="match status" value="1"/>
</dbReference>
<feature type="compositionally biased region" description="Low complexity" evidence="12">
    <location>
        <begin position="491"/>
        <end position="511"/>
    </location>
</feature>
<dbReference type="Gene3D" id="2.30.30.40">
    <property type="entry name" value="SH3 Domains"/>
    <property type="match status" value="1"/>
</dbReference>
<dbReference type="InterPro" id="IPR001478">
    <property type="entry name" value="PDZ"/>
</dbReference>
<dbReference type="GO" id="GO:0050839">
    <property type="term" value="F:cell adhesion molecule binding"/>
    <property type="evidence" value="ECO:0007669"/>
    <property type="project" value="TreeGrafter"/>
</dbReference>
<evidence type="ECO:0000256" key="6">
    <source>
        <dbReference type="ARBA" id="ARBA00022475"/>
    </source>
</evidence>
<evidence type="ECO:0000256" key="4">
    <source>
        <dbReference type="ARBA" id="ARBA00022427"/>
    </source>
</evidence>
<keyword evidence="6" id="KW-1003">Cell membrane</keyword>
<dbReference type="Pfam" id="PF00595">
    <property type="entry name" value="PDZ"/>
    <property type="match status" value="3"/>
</dbReference>
<dbReference type="GO" id="GO:0045216">
    <property type="term" value="P:cell-cell junction organization"/>
    <property type="evidence" value="ECO:0007669"/>
    <property type="project" value="TreeGrafter"/>
</dbReference>
<dbReference type="GO" id="GO:0090557">
    <property type="term" value="P:establishment of endothelial intestinal barrier"/>
    <property type="evidence" value="ECO:0007669"/>
    <property type="project" value="TreeGrafter"/>
</dbReference>
<dbReference type="Gene3D" id="2.30.42.10">
    <property type="match status" value="3"/>
</dbReference>
<feature type="domain" description="SH3" evidence="13">
    <location>
        <begin position="678"/>
        <end position="746"/>
    </location>
</feature>
<dbReference type="InterPro" id="IPR027417">
    <property type="entry name" value="P-loop_NTPase"/>
</dbReference>
<proteinExistence type="inferred from homology"/>
<dbReference type="SMART" id="SM00228">
    <property type="entry name" value="PDZ"/>
    <property type="match status" value="3"/>
</dbReference>
<evidence type="ECO:0000256" key="1">
    <source>
        <dbReference type="ARBA" id="ARBA00004413"/>
    </source>
</evidence>
<dbReference type="PROSITE" id="PS50052">
    <property type="entry name" value="GUANYLATE_KINASE_2"/>
    <property type="match status" value="1"/>
</dbReference>
<dbReference type="GO" id="GO:0005923">
    <property type="term" value="C:bicellular tight junction"/>
    <property type="evidence" value="ECO:0007669"/>
    <property type="project" value="UniProtKB-SubCell"/>
</dbReference>
<evidence type="ECO:0000259" key="14">
    <source>
        <dbReference type="PROSITE" id="PS50052"/>
    </source>
</evidence>
<keyword evidence="17" id="KW-1185">Reference proteome</keyword>
<reference evidence="16" key="2">
    <citation type="submission" date="2025-08" db="UniProtKB">
        <authorList>
            <consortium name="Ensembl"/>
        </authorList>
    </citation>
    <scope>IDENTIFICATION</scope>
</reference>
<dbReference type="OMA" id="VLMRPVK"/>
<evidence type="ECO:0000256" key="5">
    <source>
        <dbReference type="ARBA" id="ARBA00022443"/>
    </source>
</evidence>
<feature type="compositionally biased region" description="Pro residues" evidence="12">
    <location>
        <begin position="512"/>
        <end position="524"/>
    </location>
</feature>
<dbReference type="SUPFAM" id="SSF52540">
    <property type="entry name" value="P-loop containing nucleoside triphosphate hydrolases"/>
    <property type="match status" value="1"/>
</dbReference>
<feature type="compositionally biased region" description="Polar residues" evidence="12">
    <location>
        <begin position="1065"/>
        <end position="1087"/>
    </location>
</feature>
<evidence type="ECO:0000256" key="3">
    <source>
        <dbReference type="ARBA" id="ARBA00007014"/>
    </source>
</evidence>
<dbReference type="CDD" id="cd06729">
    <property type="entry name" value="PDZ3_ZO1-like_domain"/>
    <property type="match status" value="1"/>
</dbReference>
<evidence type="ECO:0000313" key="16">
    <source>
        <dbReference type="Ensembl" id="ENSTGUP00000024586.1"/>
    </source>
</evidence>
<dbReference type="InterPro" id="IPR005417">
    <property type="entry name" value="ZO"/>
</dbReference>
<accession>A0A674GQ58</accession>
<dbReference type="FunFam" id="3.40.50.300:FF:000110">
    <property type="entry name" value="tight junction protein ZO-1 isoform X1"/>
    <property type="match status" value="1"/>
</dbReference>
<feature type="compositionally biased region" description="Basic and acidic residues" evidence="12">
    <location>
        <begin position="352"/>
        <end position="368"/>
    </location>
</feature>
<evidence type="ECO:0000259" key="15">
    <source>
        <dbReference type="PROSITE" id="PS50106"/>
    </source>
</evidence>
<gene>
    <name evidence="16" type="primary">TJP3</name>
</gene>
<dbReference type="GO" id="GO:0005654">
    <property type="term" value="C:nucleoplasm"/>
    <property type="evidence" value="ECO:0007669"/>
    <property type="project" value="Ensembl"/>
</dbReference>
<dbReference type="FunFam" id="2.30.42.10:FF:000013">
    <property type="entry name" value="Putative tight junction protein ZO-1"/>
    <property type="match status" value="1"/>
</dbReference>
<feature type="region of interest" description="Disordered" evidence="12">
    <location>
        <begin position="41"/>
        <end position="81"/>
    </location>
</feature>
<dbReference type="PROSITE" id="PS50106">
    <property type="entry name" value="PDZ"/>
    <property type="match status" value="3"/>
</dbReference>
<dbReference type="AlphaFoldDB" id="A0A674GQ58"/>
<keyword evidence="9" id="KW-0965">Cell junction</keyword>
<comment type="subcellular location">
    <subcellularLocation>
        <location evidence="2">Cell junction</location>
        <location evidence="2">Tight junction</location>
    </subcellularLocation>
    <subcellularLocation>
        <location evidence="1">Cell membrane</location>
        <topology evidence="1">Peripheral membrane protein</topology>
        <orientation evidence="1">Cytoplasmic side</orientation>
    </subcellularLocation>
</comment>
<sequence>MSTAVLAQFHGRARLPFLPPVSGRALVSLPALRAEGMCEPSVRDPRVHPEAREGLSGSTRTQGLDKPHGAGQGWERYRPRREAEKRGVDLIAVTAGKRPRRTRDDGDLLLRHSLGHKGLRKAPWSDTTATSPGAELLPGRIPGSADVGLRKGPAAVKRSRSQSEPPNRPAATVTPPSSCWWEPTMEEMVIWEQHTVTLSKDPHRGFGFAVSGGRDRPNRTTGDTAVFVSDVVSGGPAMGQLQKKDHIVMVNGLSMENVPSSVAIQALKTCGKIVNITLKRPKKIQLPVSKSSPGSPAVPRHLDSDEEYRLHRSRDDLAHSQGYDGDSSSERSSGHQHDEHRHHRLVSRSRRRSQDSSHRMQSSSERRGQGRHCSFGQDEDTNGLTLVSGFKRLPCQDVPMKPITSVLVKQKQNEEYGLKLGSQLFIKHIVESGLAAKGNSLQEGDLILKINGVASQDMSLAETQQLIEQTEGILTLLILRDHRQFLVNIPDVDSQSDSSQMDDISDINSEPSDPPSPEASPRPPAAARTKSRERRRSSREPVAKVTAADAQGPDLLKAVEQDGHSPHTSLTARGAHKDGYSTNSRVVQFVKAKSVGLRLTGGNDVGIFVSSVQEGSLADSQGVREGDQILQVNDTSFQNLTREEAVEYLMALPPGEEVTLCIQSKQDIYRKMVSSNVGDSFYIRTHFDFEKDTPSGLSFVRGDVFHVLDTMYRGRLGSWLAVRMGRDLQEQEKGIIPNRSRAEQIASLESVLKATSGANPSGARAEFWKLRGLRGAKKMLRKSREDLSALTKQGRYPPYERVVLKEASFKRPVVILGPIADIAVQKLSRELPELFEIAPSVPRDGASSKVIKLDSVRQIAEKNKHALLDITPSAVERLNYVQYYPVVVFCEPESRQGIKAMRQWLAPDSRKSSRRLYAQANKMKKYCSHLFTATISLSGSGNAWYEQLQDIVRTQQSQPVWTTAEQVQGTGCLWRGLASWGCSQAGDWAEVSIIPTPQADIAVEDSLDLLNPPSTVASGYLTCDSHANSDYDDTDGEAGAYTDGEAEDAYDQPGLARSSEPAQLAPSQGLDSSEPAQLAPSHSQSEQVGCPRLVQELDGAEEGGTVPGSGGYLPFFMAQGVAFGCCRVQLCVHAQLWCPGANAPGWGTAPALPLTPPTSSSPGARTATAGQAL</sequence>
<dbReference type="Pfam" id="PF00625">
    <property type="entry name" value="Guanylate_kin"/>
    <property type="match status" value="1"/>
</dbReference>
<feature type="compositionally biased region" description="Basic residues" evidence="12">
    <location>
        <begin position="340"/>
        <end position="351"/>
    </location>
</feature>
<dbReference type="GO" id="GO:0150105">
    <property type="term" value="P:protein localization to cell-cell junction"/>
    <property type="evidence" value="ECO:0007669"/>
    <property type="project" value="TreeGrafter"/>
</dbReference>
<dbReference type="Pfam" id="PF07653">
    <property type="entry name" value="SH3_2"/>
    <property type="match status" value="1"/>
</dbReference>
<reference evidence="16" key="3">
    <citation type="submission" date="2025-09" db="UniProtKB">
        <authorList>
            <consortium name="Ensembl"/>
        </authorList>
    </citation>
    <scope>IDENTIFICATION</scope>
</reference>
<evidence type="ECO:0000256" key="10">
    <source>
        <dbReference type="ARBA" id="ARBA00023136"/>
    </source>
</evidence>
<dbReference type="GeneTree" id="ENSGT00940000160036"/>
<dbReference type="InterPro" id="IPR001452">
    <property type="entry name" value="SH3_domain"/>
</dbReference>
<dbReference type="GO" id="GO:0098609">
    <property type="term" value="P:cell-cell adhesion"/>
    <property type="evidence" value="ECO:0007669"/>
    <property type="project" value="TreeGrafter"/>
</dbReference>
<feature type="domain" description="Guanylate kinase-like" evidence="14">
    <location>
        <begin position="853"/>
        <end position="953"/>
    </location>
</feature>
<feature type="domain" description="PDZ" evidence="15">
    <location>
        <begin position="405"/>
        <end position="482"/>
    </location>
</feature>
<feature type="region of interest" description="Disordered" evidence="12">
    <location>
        <begin position="490"/>
        <end position="554"/>
    </location>
</feature>
<dbReference type="PANTHER" id="PTHR13865">
    <property type="entry name" value="TIGHT JUNCTION PROTEIN"/>
    <property type="match status" value="1"/>
</dbReference>
<dbReference type="InterPro" id="IPR008145">
    <property type="entry name" value="GK/Ca_channel_bsu"/>
</dbReference>
<evidence type="ECO:0000256" key="7">
    <source>
        <dbReference type="ARBA" id="ARBA00022553"/>
    </source>
</evidence>
<dbReference type="CDD" id="cd06727">
    <property type="entry name" value="PDZ1_ZO1-like"/>
    <property type="match status" value="1"/>
</dbReference>
<feature type="compositionally biased region" description="Basic and acidic residues" evidence="12">
    <location>
        <begin position="41"/>
        <end position="53"/>
    </location>
</feature>
<dbReference type="InterPro" id="IPR036028">
    <property type="entry name" value="SH3-like_dom_sf"/>
</dbReference>
<dbReference type="SMART" id="SM00326">
    <property type="entry name" value="SH3"/>
    <property type="match status" value="1"/>
</dbReference>
<keyword evidence="7" id="KW-0597">Phosphoprotein</keyword>
<protein>
    <submittedName>
        <fullName evidence="16">Tight junction protein 3</fullName>
    </submittedName>
</protein>
<dbReference type="SUPFAM" id="SSF50156">
    <property type="entry name" value="PDZ domain-like"/>
    <property type="match status" value="3"/>
</dbReference>
<dbReference type="Ensembl" id="ENSTGUT00000034891.1">
    <property type="protein sequence ID" value="ENSTGUP00000024586.1"/>
    <property type="gene ID" value="ENSTGUG00000000147.2"/>
</dbReference>
<dbReference type="PRINTS" id="PR01600">
    <property type="entry name" value="ZONOCCLUDNS3"/>
</dbReference>
<dbReference type="InterPro" id="IPR008144">
    <property type="entry name" value="Guanylate_kin-like_dom"/>
</dbReference>
<dbReference type="InterPro" id="IPR036034">
    <property type="entry name" value="PDZ_sf"/>
</dbReference>
<dbReference type="PROSITE" id="PS50002">
    <property type="entry name" value="SH3"/>
    <property type="match status" value="1"/>
</dbReference>
<dbReference type="CDD" id="cd06728">
    <property type="entry name" value="PDZ2_ZO1-like_ds"/>
    <property type="match status" value="1"/>
</dbReference>
<evidence type="ECO:0000256" key="12">
    <source>
        <dbReference type="SAM" id="MobiDB-lite"/>
    </source>
</evidence>
<evidence type="ECO:0000256" key="9">
    <source>
        <dbReference type="ARBA" id="ARBA00022949"/>
    </source>
</evidence>
<feature type="region of interest" description="Disordered" evidence="12">
    <location>
        <begin position="120"/>
        <end position="175"/>
    </location>
</feature>
<feature type="region of interest" description="Disordered" evidence="12">
    <location>
        <begin position="317"/>
        <end position="378"/>
    </location>
</feature>
<feature type="compositionally biased region" description="Low complexity" evidence="12">
    <location>
        <begin position="1152"/>
        <end position="1164"/>
    </location>
</feature>
<dbReference type="GO" id="GO:1905605">
    <property type="term" value="P:positive regulation of blood-brain barrier permeability"/>
    <property type="evidence" value="ECO:0007669"/>
    <property type="project" value="TreeGrafter"/>
</dbReference>
<keyword evidence="10" id="KW-0472">Membrane</keyword>
<dbReference type="InterPro" id="IPR005420">
    <property type="entry name" value="ZO-3"/>
</dbReference>
<reference evidence="16 17" key="1">
    <citation type="journal article" date="2010" name="Nature">
        <title>The genome of a songbird.</title>
        <authorList>
            <person name="Warren W.C."/>
            <person name="Clayton D.F."/>
            <person name="Ellegren H."/>
            <person name="Arnold A.P."/>
            <person name="Hillier L.W."/>
            <person name="Kunstner A."/>
            <person name="Searle S."/>
            <person name="White S."/>
            <person name="Vilella A.J."/>
            <person name="Fairley S."/>
            <person name="Heger A."/>
            <person name="Kong L."/>
            <person name="Ponting C.P."/>
            <person name="Jarvis E.D."/>
            <person name="Mello C.V."/>
            <person name="Minx P."/>
            <person name="Lovell P."/>
            <person name="Velho T.A."/>
            <person name="Ferris M."/>
            <person name="Balakrishnan C.N."/>
            <person name="Sinha S."/>
            <person name="Blatti C."/>
            <person name="London S.E."/>
            <person name="Li Y."/>
            <person name="Lin Y.C."/>
            <person name="George J."/>
            <person name="Sweedler J."/>
            <person name="Southey B."/>
            <person name="Gunaratne P."/>
            <person name="Watson M."/>
            <person name="Nam K."/>
            <person name="Backstrom N."/>
            <person name="Smeds L."/>
            <person name="Nabholz B."/>
            <person name="Itoh Y."/>
            <person name="Whitney O."/>
            <person name="Pfenning A.R."/>
            <person name="Howard J."/>
            <person name="Volker M."/>
            <person name="Skinner B.M."/>
            <person name="Griffin D.K."/>
            <person name="Ye L."/>
            <person name="McLaren W.M."/>
            <person name="Flicek P."/>
            <person name="Quesada V."/>
            <person name="Velasco G."/>
            <person name="Lopez-Otin C."/>
            <person name="Puente X.S."/>
            <person name="Olender T."/>
            <person name="Lancet D."/>
            <person name="Smit A.F."/>
            <person name="Hubley R."/>
            <person name="Konkel M.K."/>
            <person name="Walker J.A."/>
            <person name="Batzer M.A."/>
            <person name="Gu W."/>
            <person name="Pollock D.D."/>
            <person name="Chen L."/>
            <person name="Cheng Z."/>
            <person name="Eichler E.E."/>
            <person name="Stapley J."/>
            <person name="Slate J."/>
            <person name="Ekblom R."/>
            <person name="Birkhead T."/>
            <person name="Burke T."/>
            <person name="Burt D."/>
            <person name="Scharff C."/>
            <person name="Adam I."/>
            <person name="Richard H."/>
            <person name="Sultan M."/>
            <person name="Soldatov A."/>
            <person name="Lehrach H."/>
            <person name="Edwards S.V."/>
            <person name="Yang S.P."/>
            <person name="Li X."/>
            <person name="Graves T."/>
            <person name="Fulton L."/>
            <person name="Nelson J."/>
            <person name="Chinwalla A."/>
            <person name="Hou S."/>
            <person name="Mardis E.R."/>
            <person name="Wilson R.K."/>
        </authorList>
    </citation>
    <scope>NUCLEOTIDE SEQUENCE [LARGE SCALE GENOMIC DNA]</scope>
</reference>
<evidence type="ECO:0000256" key="11">
    <source>
        <dbReference type="PROSITE-ProRule" id="PRU00192"/>
    </source>
</evidence>
<dbReference type="SUPFAM" id="SSF50044">
    <property type="entry name" value="SH3-domain"/>
    <property type="match status" value="1"/>
</dbReference>
<keyword evidence="8" id="KW-0677">Repeat</keyword>